<keyword evidence="2" id="KW-0472">Membrane</keyword>
<evidence type="ECO:0000313" key="3">
    <source>
        <dbReference type="EMBL" id="TDL81486.1"/>
    </source>
</evidence>
<feature type="transmembrane region" description="Helical" evidence="2">
    <location>
        <begin position="302"/>
        <end position="322"/>
    </location>
</feature>
<feature type="transmembrane region" description="Helical" evidence="2">
    <location>
        <begin position="342"/>
        <end position="359"/>
    </location>
</feature>
<evidence type="ECO:0000313" key="4">
    <source>
        <dbReference type="Proteomes" id="UP000295701"/>
    </source>
</evidence>
<keyword evidence="2" id="KW-0812">Transmembrane</keyword>
<dbReference type="Pfam" id="PF10129">
    <property type="entry name" value="OpgC_C"/>
    <property type="match status" value="1"/>
</dbReference>
<feature type="region of interest" description="Disordered" evidence="1">
    <location>
        <begin position="395"/>
        <end position="423"/>
    </location>
</feature>
<dbReference type="OrthoDB" id="9775975at2"/>
<dbReference type="AlphaFoldDB" id="A0A4R6AII8"/>
<evidence type="ECO:0000256" key="2">
    <source>
        <dbReference type="SAM" id="Phobius"/>
    </source>
</evidence>
<keyword evidence="2" id="KW-1133">Transmembrane helix</keyword>
<dbReference type="Proteomes" id="UP000295701">
    <property type="component" value="Unassembled WGS sequence"/>
</dbReference>
<dbReference type="InterPro" id="IPR014550">
    <property type="entry name" value="UCP028704_OpgC"/>
</dbReference>
<feature type="transmembrane region" description="Helical" evidence="2">
    <location>
        <begin position="108"/>
        <end position="131"/>
    </location>
</feature>
<dbReference type="PANTHER" id="PTHR38592">
    <property type="entry name" value="BLL4819 PROTEIN"/>
    <property type="match status" value="1"/>
</dbReference>
<evidence type="ECO:0000256" key="1">
    <source>
        <dbReference type="SAM" id="MobiDB-lite"/>
    </source>
</evidence>
<organism evidence="3 4">
    <name type="scientific">Palleronia sediminis</name>
    <dbReference type="NCBI Taxonomy" id="2547833"/>
    <lineage>
        <taxon>Bacteria</taxon>
        <taxon>Pseudomonadati</taxon>
        <taxon>Pseudomonadota</taxon>
        <taxon>Alphaproteobacteria</taxon>
        <taxon>Rhodobacterales</taxon>
        <taxon>Roseobacteraceae</taxon>
        <taxon>Palleronia</taxon>
    </lineage>
</organism>
<protein>
    <submittedName>
        <fullName evidence="3">OpgC domain-containing protein</fullName>
    </submittedName>
</protein>
<reference evidence="3 4" key="1">
    <citation type="submission" date="2019-03" db="EMBL/GenBank/DDBJ databases">
        <title>Primorskyibacter sp. SS33 isolated from sediments.</title>
        <authorList>
            <person name="Xunke S."/>
        </authorList>
    </citation>
    <scope>NUCLEOTIDE SEQUENCE [LARGE SCALE GENOMIC DNA]</scope>
    <source>
        <strain evidence="3 4">SS33</strain>
    </source>
</reference>
<feature type="transmembrane region" description="Helical" evidence="2">
    <location>
        <begin position="365"/>
        <end position="384"/>
    </location>
</feature>
<gene>
    <name evidence="3" type="ORF">E2L08_05025</name>
</gene>
<comment type="caution">
    <text evidence="3">The sequence shown here is derived from an EMBL/GenBank/DDBJ whole genome shotgun (WGS) entry which is preliminary data.</text>
</comment>
<keyword evidence="4" id="KW-1185">Reference proteome</keyword>
<proteinExistence type="predicted"/>
<name>A0A4R6AII8_9RHOB</name>
<dbReference type="PANTHER" id="PTHR38592:SF3">
    <property type="entry name" value="BLL4819 PROTEIN"/>
    <property type="match status" value="1"/>
</dbReference>
<feature type="transmembrane region" description="Helical" evidence="2">
    <location>
        <begin position="67"/>
        <end position="88"/>
    </location>
</feature>
<dbReference type="PIRSF" id="PIRSF028704">
    <property type="entry name" value="UPC028704"/>
    <property type="match status" value="1"/>
</dbReference>
<accession>A0A4R6AII8</accession>
<sequence length="423" mass="45525">MSRSSPRPEAVLIPLHGGPAAPPNRRDPRIDAFRGLALAMIVVNHMPGNPWEALTIRSIGFSDAAEAFFLMSGIAAGIAYSPAVARWLDGSGRLWDAVRPMWARSWTLFLVQIFLTVTAIALFSWAAETFLRAEFRQMHNLARIYDDTGAALIGLVTLGYQIGYVNILPAYIVLLLVAPAMVAAGLRAPWIALALSLGLWAVAGWARLNIPTYPGNGGWFFSPFTWQALFFIGLLVGIQHRKGARLVPVSWPLFSLALGFLVFVLAWRHWPGLGETLNHQMARLGNAGVPYNFVAHSKPYLALPRLLHVLALAYVISCLPAVTRACGSSLAAPLRLLGRHGLLVFALGTILSLAGQIVMDVEPDVVWVPWVLPVAAIALCYAAASLAERAHRAGGVPGGGPARQARPSAGLGDPPQEGRKQTA</sequence>
<feature type="transmembrane region" description="Helical" evidence="2">
    <location>
        <begin position="191"/>
        <end position="208"/>
    </location>
</feature>
<dbReference type="EMBL" id="SNAA01000004">
    <property type="protein sequence ID" value="TDL81486.1"/>
    <property type="molecule type" value="Genomic_DNA"/>
</dbReference>
<feature type="transmembrane region" description="Helical" evidence="2">
    <location>
        <begin position="250"/>
        <end position="270"/>
    </location>
</feature>
<feature type="transmembrane region" description="Helical" evidence="2">
    <location>
        <begin position="220"/>
        <end position="238"/>
    </location>
</feature>